<evidence type="ECO:0000259" key="6">
    <source>
        <dbReference type="Pfam" id="PF12612"/>
    </source>
</evidence>
<evidence type="ECO:0000256" key="5">
    <source>
        <dbReference type="SAM" id="Phobius"/>
    </source>
</evidence>
<proteinExistence type="inferred from homology"/>
<dbReference type="Gene3D" id="1.25.10.10">
    <property type="entry name" value="Leucine-rich Repeat Variant"/>
    <property type="match status" value="1"/>
</dbReference>
<keyword evidence="3" id="KW-0143">Chaperone</keyword>
<dbReference type="SUPFAM" id="SSF48371">
    <property type="entry name" value="ARM repeat"/>
    <property type="match status" value="1"/>
</dbReference>
<dbReference type="Pfam" id="PF12872">
    <property type="entry name" value="OST-HTH"/>
    <property type="match status" value="1"/>
</dbReference>
<feature type="region of interest" description="Disordered" evidence="4">
    <location>
        <begin position="527"/>
        <end position="551"/>
    </location>
</feature>
<evidence type="ECO:0000313" key="10">
    <source>
        <dbReference type="Proteomes" id="UP000271162"/>
    </source>
</evidence>
<reference evidence="9 10" key="2">
    <citation type="submission" date="2018-11" db="EMBL/GenBank/DDBJ databases">
        <authorList>
            <consortium name="Pathogen Informatics"/>
        </authorList>
    </citation>
    <scope>NUCLEOTIDE SEQUENCE [LARGE SCALE GENOMIC DNA]</scope>
</reference>
<dbReference type="InterPro" id="IPR025605">
    <property type="entry name" value="OST-HTH/LOTUS_dom"/>
</dbReference>
<feature type="domain" description="HTH OST-type" evidence="7">
    <location>
        <begin position="387"/>
        <end position="447"/>
    </location>
</feature>
<feature type="domain" description="Tubulin-folding cofactor D ARM repeats" evidence="8">
    <location>
        <begin position="1"/>
        <end position="34"/>
    </location>
</feature>
<dbReference type="EMBL" id="UYSL01000444">
    <property type="protein sequence ID" value="VDL63796.1"/>
    <property type="molecule type" value="Genomic_DNA"/>
</dbReference>
<evidence type="ECO:0000313" key="9">
    <source>
        <dbReference type="EMBL" id="VDL63796.1"/>
    </source>
</evidence>
<dbReference type="GO" id="GO:0005096">
    <property type="term" value="F:GTPase activator activity"/>
    <property type="evidence" value="ECO:0007669"/>
    <property type="project" value="InterPro"/>
</dbReference>
<evidence type="ECO:0000256" key="1">
    <source>
        <dbReference type="ARBA" id="ARBA00006853"/>
    </source>
</evidence>
<dbReference type="InterPro" id="IPR022577">
    <property type="entry name" value="TBCD_C"/>
</dbReference>
<accession>A0A0N4XE45</accession>
<reference evidence="11" key="1">
    <citation type="submission" date="2017-02" db="UniProtKB">
        <authorList>
            <consortium name="WormBaseParasite"/>
        </authorList>
    </citation>
    <scope>IDENTIFICATION</scope>
</reference>
<keyword evidence="5" id="KW-1133">Transmembrane helix</keyword>
<evidence type="ECO:0000259" key="8">
    <source>
        <dbReference type="Pfam" id="PF25767"/>
    </source>
</evidence>
<feature type="transmembrane region" description="Helical" evidence="5">
    <location>
        <begin position="580"/>
        <end position="597"/>
    </location>
</feature>
<sequence length="684" mass="77112">MCVALFDREVNLRRAASAAFQENVGRQANFPDGIALLTIVDYFVVGNRWRCYNKACLEVVRFPKYSDALVDHLIENKVIHWDEVIREQAASALGFLAPFHADYVLKKLPDLYDGCCSTNPVLQQAVELPWKLRAESEKLKVSGGELTRRALAAFIRCMSSIPIDLDVENVRMSAMSVMTKILNLPTLNDTVIRQHTQRVVQHMVQQSVGTIGRVRETACKCIKTLLNSSTTGPFISHIDEMSEIYRNEHDFIQDSIFLSITPLLLHEEYYNDLICGLVISAGGVSEGTTMRASQALMEYQVSISKDIKIINARVPSPVRIKTALNALCSLLGCERSSQTWRAAMQLVVRSLSNPMPVIRRAAAEGLYENVCLTDVDEQLLEGMSSGELAELLQSLKYAVMVSDNKGGASIADIKRSYKNLCGKDLDISRTRFKRLEDLLNAHRELFRFQYGRWFGVPAEEDMHVVQSMATETSKDTLTNLVALTQIIRLVIMVEGKALTMKICMLAVRILLNLSGLAPDDVDVPTVHSRRLSPASRDDSPAERPHSSATKRAGSVDLAAYPPGLGITPEHSRPSTPRRQMEVVFPHSAFTFLFFLFLKRFLTATERRSLFVYPCFCHVVRLSLGFSFFFVFFSFNLGFLEFRDDAFGYRITFRGWQLMTIRFSTRYPKFSLLCHHSPGHFTVLV</sequence>
<dbReference type="GO" id="GO:0070830">
    <property type="term" value="P:bicellular tight junction assembly"/>
    <property type="evidence" value="ECO:0007669"/>
    <property type="project" value="TreeGrafter"/>
</dbReference>
<protein>
    <recommendedName>
        <fullName evidence="2">Tubulin-specific chaperone D</fullName>
    </recommendedName>
</protein>
<dbReference type="GO" id="GO:0016328">
    <property type="term" value="C:lateral plasma membrane"/>
    <property type="evidence" value="ECO:0007669"/>
    <property type="project" value="TreeGrafter"/>
</dbReference>
<keyword evidence="10" id="KW-1185">Reference proteome</keyword>
<dbReference type="InterPro" id="IPR058033">
    <property type="entry name" value="ARM_TBCD_2nd"/>
</dbReference>
<dbReference type="GO" id="GO:0000226">
    <property type="term" value="P:microtubule cytoskeleton organization"/>
    <property type="evidence" value="ECO:0007669"/>
    <property type="project" value="TreeGrafter"/>
</dbReference>
<dbReference type="AlphaFoldDB" id="A0A0N4XE45"/>
<comment type="similarity">
    <text evidence="1">Belongs to the TBCD family.</text>
</comment>
<dbReference type="GO" id="GO:0034333">
    <property type="term" value="P:adherens junction assembly"/>
    <property type="evidence" value="ECO:0007669"/>
    <property type="project" value="TreeGrafter"/>
</dbReference>
<feature type="domain" description="Tubulin-folding cofactor D C-terminal" evidence="6">
    <location>
        <begin position="197"/>
        <end position="305"/>
    </location>
</feature>
<evidence type="ECO:0000259" key="7">
    <source>
        <dbReference type="Pfam" id="PF12872"/>
    </source>
</evidence>
<gene>
    <name evidence="9" type="ORF">NBR_LOCUS798</name>
</gene>
<dbReference type="InterPro" id="IPR016024">
    <property type="entry name" value="ARM-type_fold"/>
</dbReference>
<dbReference type="Pfam" id="PF12612">
    <property type="entry name" value="TFCD_C"/>
    <property type="match status" value="1"/>
</dbReference>
<dbReference type="GO" id="GO:0048487">
    <property type="term" value="F:beta-tubulin binding"/>
    <property type="evidence" value="ECO:0007669"/>
    <property type="project" value="InterPro"/>
</dbReference>
<name>A0A0N4XE45_NIPBR</name>
<dbReference type="InterPro" id="IPR033162">
    <property type="entry name" value="TBCD"/>
</dbReference>
<dbReference type="STRING" id="27835.A0A0N4XE45"/>
<dbReference type="Pfam" id="PF25767">
    <property type="entry name" value="ARM_TBCD_2nd"/>
    <property type="match status" value="1"/>
</dbReference>
<keyword evidence="5" id="KW-0812">Transmembrane</keyword>
<dbReference type="InterPro" id="IPR011989">
    <property type="entry name" value="ARM-like"/>
</dbReference>
<evidence type="ECO:0000256" key="4">
    <source>
        <dbReference type="SAM" id="MobiDB-lite"/>
    </source>
</evidence>
<dbReference type="PANTHER" id="PTHR12658:SF0">
    <property type="entry name" value="TUBULIN-SPECIFIC CHAPERONE D"/>
    <property type="match status" value="1"/>
</dbReference>
<dbReference type="PANTHER" id="PTHR12658">
    <property type="entry name" value="BETA-TUBULIN COFACTOR D"/>
    <property type="match status" value="1"/>
</dbReference>
<feature type="compositionally biased region" description="Basic and acidic residues" evidence="4">
    <location>
        <begin position="535"/>
        <end position="545"/>
    </location>
</feature>
<keyword evidence="5" id="KW-0472">Membrane</keyword>
<evidence type="ECO:0000313" key="11">
    <source>
        <dbReference type="WBParaSite" id="NBR_0000079701-mRNA-1"/>
    </source>
</evidence>
<dbReference type="GO" id="GO:0007023">
    <property type="term" value="P:post-chaperonin tubulin folding pathway"/>
    <property type="evidence" value="ECO:0007669"/>
    <property type="project" value="InterPro"/>
</dbReference>
<dbReference type="GO" id="GO:0007021">
    <property type="term" value="P:tubulin complex assembly"/>
    <property type="evidence" value="ECO:0007669"/>
    <property type="project" value="InterPro"/>
</dbReference>
<dbReference type="Proteomes" id="UP000271162">
    <property type="component" value="Unassembled WGS sequence"/>
</dbReference>
<evidence type="ECO:0000256" key="2">
    <source>
        <dbReference type="ARBA" id="ARBA00015003"/>
    </source>
</evidence>
<evidence type="ECO:0000256" key="3">
    <source>
        <dbReference type="ARBA" id="ARBA00023186"/>
    </source>
</evidence>
<dbReference type="WBParaSite" id="NBR_0000079701-mRNA-1">
    <property type="protein sequence ID" value="NBR_0000079701-mRNA-1"/>
    <property type="gene ID" value="NBR_0000079701"/>
</dbReference>
<feature type="transmembrane region" description="Helical" evidence="5">
    <location>
        <begin position="609"/>
        <end position="634"/>
    </location>
</feature>
<organism evidence="11">
    <name type="scientific">Nippostrongylus brasiliensis</name>
    <name type="common">Rat hookworm</name>
    <dbReference type="NCBI Taxonomy" id="27835"/>
    <lineage>
        <taxon>Eukaryota</taxon>
        <taxon>Metazoa</taxon>
        <taxon>Ecdysozoa</taxon>
        <taxon>Nematoda</taxon>
        <taxon>Chromadorea</taxon>
        <taxon>Rhabditida</taxon>
        <taxon>Rhabditina</taxon>
        <taxon>Rhabditomorpha</taxon>
        <taxon>Strongyloidea</taxon>
        <taxon>Heligmosomidae</taxon>
        <taxon>Nippostrongylus</taxon>
    </lineage>
</organism>